<evidence type="ECO:0000256" key="4">
    <source>
        <dbReference type="SAM" id="SignalP"/>
    </source>
</evidence>
<dbReference type="GO" id="GO:0019867">
    <property type="term" value="C:outer membrane"/>
    <property type="evidence" value="ECO:0007669"/>
    <property type="project" value="InterPro"/>
</dbReference>
<dbReference type="RefSeq" id="WP_131559319.1">
    <property type="nucleotide sequence ID" value="NZ_SJSN01000009.1"/>
</dbReference>
<organism evidence="6 7">
    <name type="scientific">Pedobacter frigidisoli</name>
    <dbReference type="NCBI Taxonomy" id="2530455"/>
    <lineage>
        <taxon>Bacteria</taxon>
        <taxon>Pseudomonadati</taxon>
        <taxon>Bacteroidota</taxon>
        <taxon>Sphingobacteriia</taxon>
        <taxon>Sphingobacteriales</taxon>
        <taxon>Sphingobacteriaceae</taxon>
        <taxon>Pedobacter</taxon>
    </lineage>
</organism>
<keyword evidence="4" id="KW-0732">Signal</keyword>
<evidence type="ECO:0000256" key="1">
    <source>
        <dbReference type="ARBA" id="ARBA00022448"/>
    </source>
</evidence>
<dbReference type="AlphaFoldDB" id="A0A4R0NZC6"/>
<evidence type="ECO:0000256" key="3">
    <source>
        <dbReference type="ARBA" id="ARBA00023237"/>
    </source>
</evidence>
<feature type="chain" id="PRO_5020744710" description="Secretin/TonB short N-terminal domain-containing protein" evidence="4">
    <location>
        <begin position="37"/>
        <end position="150"/>
    </location>
</feature>
<keyword evidence="1" id="KW-0813">Transport</keyword>
<comment type="caution">
    <text evidence="6">The sequence shown here is derived from an EMBL/GenBank/DDBJ whole genome shotgun (WGS) entry which is preliminary data.</text>
</comment>
<dbReference type="InterPro" id="IPR011662">
    <property type="entry name" value="Secretin/TonB_short_N"/>
</dbReference>
<keyword evidence="2" id="KW-0472">Membrane</keyword>
<feature type="signal peptide" evidence="4">
    <location>
        <begin position="1"/>
        <end position="36"/>
    </location>
</feature>
<dbReference type="Proteomes" id="UP000291485">
    <property type="component" value="Unassembled WGS sequence"/>
</dbReference>
<dbReference type="EMBL" id="SJSN01000009">
    <property type="protein sequence ID" value="TCD08265.1"/>
    <property type="molecule type" value="Genomic_DNA"/>
</dbReference>
<feature type="domain" description="Secretin/TonB short N-terminal" evidence="5">
    <location>
        <begin position="64"/>
        <end position="114"/>
    </location>
</feature>
<gene>
    <name evidence="6" type="ORF">EZ449_12715</name>
</gene>
<evidence type="ECO:0000259" key="5">
    <source>
        <dbReference type="SMART" id="SM00965"/>
    </source>
</evidence>
<evidence type="ECO:0000256" key="2">
    <source>
        <dbReference type="ARBA" id="ARBA00023136"/>
    </source>
</evidence>
<protein>
    <recommendedName>
        <fullName evidence="5">Secretin/TonB short N-terminal domain-containing protein</fullName>
    </recommendedName>
</protein>
<evidence type="ECO:0000313" key="6">
    <source>
        <dbReference type="EMBL" id="TCD08265.1"/>
    </source>
</evidence>
<accession>A0A4R0NZC6</accession>
<sequence length="150" mass="16492">MKKYLQNYFSPRLSFLAKTITATFCAIIIFSSSTKAQVPANISINVKNAKLSDAVKTVSRQAKMQFFYNADQLDKNPRITVSLRNKSLNVVLSALLNGTDITFVIDKEVVIFKTKAVSSSGSPSLSQKKIRLTGKITDNKNNAMPGVSIQ</sequence>
<evidence type="ECO:0000313" key="7">
    <source>
        <dbReference type="Proteomes" id="UP000291485"/>
    </source>
</evidence>
<keyword evidence="7" id="KW-1185">Reference proteome</keyword>
<reference evidence="6 7" key="1">
    <citation type="submission" date="2019-02" db="EMBL/GenBank/DDBJ databases">
        <title>Pedobacter sp. RP-3-11 sp. nov., isolated from Arctic soil.</title>
        <authorList>
            <person name="Dahal R.H."/>
        </authorList>
    </citation>
    <scope>NUCLEOTIDE SEQUENCE [LARGE SCALE GENOMIC DNA]</scope>
    <source>
        <strain evidence="6 7">RP-3-11</strain>
    </source>
</reference>
<keyword evidence="3" id="KW-0998">Cell outer membrane</keyword>
<dbReference type="SMART" id="SM00965">
    <property type="entry name" value="STN"/>
    <property type="match status" value="1"/>
</dbReference>
<name>A0A4R0NZC6_9SPHI</name>
<proteinExistence type="predicted"/>
<dbReference type="Pfam" id="PF07660">
    <property type="entry name" value="STN"/>
    <property type="match status" value="1"/>
</dbReference>
<dbReference type="Gene3D" id="3.55.50.30">
    <property type="match status" value="1"/>
</dbReference>